<feature type="compositionally biased region" description="Acidic residues" evidence="1">
    <location>
        <begin position="155"/>
        <end position="181"/>
    </location>
</feature>
<evidence type="ECO:0000256" key="1">
    <source>
        <dbReference type="SAM" id="MobiDB-lite"/>
    </source>
</evidence>
<proteinExistence type="predicted"/>
<feature type="region of interest" description="Disordered" evidence="1">
    <location>
        <begin position="153"/>
        <end position="222"/>
    </location>
</feature>
<feature type="compositionally biased region" description="Polar residues" evidence="1">
    <location>
        <begin position="72"/>
        <end position="86"/>
    </location>
</feature>
<keyword evidence="3" id="KW-1185">Reference proteome</keyword>
<dbReference type="EMBL" id="MU253872">
    <property type="protein sequence ID" value="KAG9244976.1"/>
    <property type="molecule type" value="Genomic_DNA"/>
</dbReference>
<protein>
    <submittedName>
        <fullName evidence="2">Uncharacterized protein</fullName>
    </submittedName>
</protein>
<gene>
    <name evidence="2" type="ORF">BJ878DRAFT_541754</name>
</gene>
<dbReference type="AlphaFoldDB" id="A0A9P7Z456"/>
<sequence>MGLPVFVAKEDRDLAEDSSLASKSIETAASDEEQDFMNSSNISPGNSAILELMREFDRPRSEVNALEDIETGDTNTGRPGQRQHSAPTVGPAYIMNSFDEAEYARSSVFNDVIPANYSGTDFMFPNRLVELDFANSMSGNVTASLTPISYSLSTEEPDHEVGEDAELESTDNELEEEVSDEDAARADDDGMENAAEDESEDETGEEEQDVSIINRPSNLTINTGHDQEFEHYEVEEPTEAQLADGGFLANLPFRNEYMLRHSDLNLEALESLISTSECGLAAMRIRFFLGSPEHIAFASEARYDMDIKLLEQIDELEKSVENMKKRLEWSSFDSTGRWIWTNWTLDPDYVYQLSPTVEARLDVELPFH</sequence>
<reference evidence="2" key="1">
    <citation type="journal article" date="2021" name="IMA Fungus">
        <title>Genomic characterization of three marine fungi, including Emericellopsis atlantica sp. nov. with signatures of a generalist lifestyle and marine biomass degradation.</title>
        <authorList>
            <person name="Hagestad O.C."/>
            <person name="Hou L."/>
            <person name="Andersen J.H."/>
            <person name="Hansen E.H."/>
            <person name="Altermark B."/>
            <person name="Li C."/>
            <person name="Kuhnert E."/>
            <person name="Cox R.J."/>
            <person name="Crous P.W."/>
            <person name="Spatafora J.W."/>
            <person name="Lail K."/>
            <person name="Amirebrahimi M."/>
            <person name="Lipzen A."/>
            <person name="Pangilinan J."/>
            <person name="Andreopoulos W."/>
            <person name="Hayes R.D."/>
            <person name="Ng V."/>
            <person name="Grigoriev I.V."/>
            <person name="Jackson S.A."/>
            <person name="Sutton T.D.S."/>
            <person name="Dobson A.D.W."/>
            <person name="Rama T."/>
        </authorList>
    </citation>
    <scope>NUCLEOTIDE SEQUENCE</scope>
    <source>
        <strain evidence="2">TRa3180A</strain>
    </source>
</reference>
<comment type="caution">
    <text evidence="2">The sequence shown here is derived from an EMBL/GenBank/DDBJ whole genome shotgun (WGS) entry which is preliminary data.</text>
</comment>
<dbReference type="Proteomes" id="UP000887226">
    <property type="component" value="Unassembled WGS sequence"/>
</dbReference>
<feature type="compositionally biased region" description="Acidic residues" evidence="1">
    <location>
        <begin position="189"/>
        <end position="209"/>
    </location>
</feature>
<accession>A0A9P7Z456</accession>
<organism evidence="2 3">
    <name type="scientific">Calycina marina</name>
    <dbReference type="NCBI Taxonomy" id="1763456"/>
    <lineage>
        <taxon>Eukaryota</taxon>
        <taxon>Fungi</taxon>
        <taxon>Dikarya</taxon>
        <taxon>Ascomycota</taxon>
        <taxon>Pezizomycotina</taxon>
        <taxon>Leotiomycetes</taxon>
        <taxon>Helotiales</taxon>
        <taxon>Pezizellaceae</taxon>
        <taxon>Calycina</taxon>
    </lineage>
</organism>
<feature type="region of interest" description="Disordered" evidence="1">
    <location>
        <begin position="70"/>
        <end position="89"/>
    </location>
</feature>
<name>A0A9P7Z456_9HELO</name>
<evidence type="ECO:0000313" key="2">
    <source>
        <dbReference type="EMBL" id="KAG9244976.1"/>
    </source>
</evidence>
<evidence type="ECO:0000313" key="3">
    <source>
        <dbReference type="Proteomes" id="UP000887226"/>
    </source>
</evidence>